<dbReference type="EMBL" id="JACHGR010000004">
    <property type="protein sequence ID" value="MBB6055552.1"/>
    <property type="molecule type" value="Genomic_DNA"/>
</dbReference>
<name>A0A841GM52_9GAMM</name>
<evidence type="ECO:0000256" key="7">
    <source>
        <dbReference type="ARBA" id="ARBA00022989"/>
    </source>
</evidence>
<dbReference type="Proteomes" id="UP000585721">
    <property type="component" value="Unassembled WGS sequence"/>
</dbReference>
<accession>A0A841GM52</accession>
<evidence type="ECO:0000256" key="1">
    <source>
        <dbReference type="ARBA" id="ARBA00004127"/>
    </source>
</evidence>
<dbReference type="GO" id="GO:0022900">
    <property type="term" value="P:electron transport chain"/>
    <property type="evidence" value="ECO:0007669"/>
    <property type="project" value="UniProtKB-UniRule"/>
</dbReference>
<evidence type="ECO:0000256" key="6">
    <source>
        <dbReference type="ARBA" id="ARBA00022982"/>
    </source>
</evidence>
<protein>
    <recommendedName>
        <fullName evidence="9">Ion-translocating oxidoreductase complex subunit A</fullName>
        <ecNumber evidence="9">7.-.-.-</ecNumber>
    </recommendedName>
    <alternativeName>
        <fullName evidence="9">Rnf electron transport complex subunit A</fullName>
    </alternativeName>
</protein>
<dbReference type="InterPro" id="IPR011293">
    <property type="entry name" value="Ion_transpt_RnfA/RsxA"/>
</dbReference>
<comment type="caution">
    <text evidence="10">The sequence shown here is derived from an EMBL/GenBank/DDBJ whole genome shotgun (WGS) entry which is preliminary data.</text>
</comment>
<feature type="transmembrane region" description="Helical" evidence="9">
    <location>
        <begin position="105"/>
        <end position="124"/>
    </location>
</feature>
<dbReference type="GO" id="GO:0005886">
    <property type="term" value="C:plasma membrane"/>
    <property type="evidence" value="ECO:0007669"/>
    <property type="project" value="UniProtKB-SubCell"/>
</dbReference>
<dbReference type="PIRSF" id="PIRSF006102">
    <property type="entry name" value="NQR_DE"/>
    <property type="match status" value="1"/>
</dbReference>
<organism evidence="10 11">
    <name type="scientific">Tolumonas osonensis</name>
    <dbReference type="NCBI Taxonomy" id="675874"/>
    <lineage>
        <taxon>Bacteria</taxon>
        <taxon>Pseudomonadati</taxon>
        <taxon>Pseudomonadota</taxon>
        <taxon>Gammaproteobacteria</taxon>
        <taxon>Aeromonadales</taxon>
        <taxon>Aeromonadaceae</taxon>
        <taxon>Tolumonas</taxon>
    </lineage>
</organism>
<evidence type="ECO:0000256" key="9">
    <source>
        <dbReference type="HAMAP-Rule" id="MF_00459"/>
    </source>
</evidence>
<dbReference type="PANTHER" id="PTHR30335:SF0">
    <property type="entry name" value="ION-TRANSLOCATING OXIDOREDUCTASE COMPLEX SUBUNIT A"/>
    <property type="match status" value="1"/>
</dbReference>
<feature type="transmembrane region" description="Helical" evidence="9">
    <location>
        <begin position="166"/>
        <end position="191"/>
    </location>
</feature>
<keyword evidence="2 9" id="KW-0813">Transport</keyword>
<evidence type="ECO:0000256" key="3">
    <source>
        <dbReference type="ARBA" id="ARBA00022519"/>
    </source>
</evidence>
<proteinExistence type="inferred from homology"/>
<dbReference type="InterPro" id="IPR050133">
    <property type="entry name" value="NqrDE/RnfAE_oxidrdctase"/>
</dbReference>
<evidence type="ECO:0000313" key="11">
    <source>
        <dbReference type="Proteomes" id="UP000585721"/>
    </source>
</evidence>
<dbReference type="HAMAP" id="MF_00459">
    <property type="entry name" value="RsxA_RnfA"/>
    <property type="match status" value="1"/>
</dbReference>
<dbReference type="GO" id="GO:0012505">
    <property type="term" value="C:endomembrane system"/>
    <property type="evidence" value="ECO:0007669"/>
    <property type="project" value="UniProtKB-SubCell"/>
</dbReference>
<comment type="similarity">
    <text evidence="9">Belongs to the NqrDE/RnfAE family.</text>
</comment>
<dbReference type="NCBIfam" id="NF003481">
    <property type="entry name" value="PRK05151.1"/>
    <property type="match status" value="1"/>
</dbReference>
<evidence type="ECO:0000256" key="2">
    <source>
        <dbReference type="ARBA" id="ARBA00022448"/>
    </source>
</evidence>
<keyword evidence="4 9" id="KW-0812">Transmembrane</keyword>
<keyword evidence="7 9" id="KW-1133">Transmembrane helix</keyword>
<comment type="subcellular location">
    <subcellularLocation>
        <location evidence="9">Cell inner membrane</location>
        <topology evidence="9">Multi-pass membrane protein</topology>
    </subcellularLocation>
    <subcellularLocation>
        <location evidence="1">Endomembrane system</location>
        <topology evidence="1">Multi-pass membrane protein</topology>
    </subcellularLocation>
</comment>
<evidence type="ECO:0000313" key="10">
    <source>
        <dbReference type="EMBL" id="MBB6055552.1"/>
    </source>
</evidence>
<keyword evidence="6 9" id="KW-0249">Electron transport</keyword>
<dbReference type="AlphaFoldDB" id="A0A841GM52"/>
<evidence type="ECO:0000256" key="8">
    <source>
        <dbReference type="ARBA" id="ARBA00023136"/>
    </source>
</evidence>
<dbReference type="NCBIfam" id="TIGR01943">
    <property type="entry name" value="rnfA"/>
    <property type="match status" value="1"/>
</dbReference>
<dbReference type="PANTHER" id="PTHR30335">
    <property type="entry name" value="INTEGRAL MEMBRANE PROTEIN OF SOXR-REDUCING COMPLEX"/>
    <property type="match status" value="1"/>
</dbReference>
<gene>
    <name evidence="9" type="primary">rnfA</name>
    <name evidence="10" type="ORF">HNR75_001458</name>
</gene>
<dbReference type="InterPro" id="IPR003667">
    <property type="entry name" value="NqrDE/RnfAE"/>
</dbReference>
<evidence type="ECO:0000256" key="4">
    <source>
        <dbReference type="ARBA" id="ARBA00022692"/>
    </source>
</evidence>
<keyword evidence="9" id="KW-1003">Cell membrane</keyword>
<feature type="transmembrane region" description="Helical" evidence="9">
    <location>
        <begin position="38"/>
        <end position="59"/>
    </location>
</feature>
<dbReference type="RefSeq" id="WP_188026323.1">
    <property type="nucleotide sequence ID" value="NZ_JACHGR010000004.1"/>
</dbReference>
<feature type="transmembrane region" description="Helical" evidence="9">
    <location>
        <begin position="71"/>
        <end position="93"/>
    </location>
</feature>
<feature type="transmembrane region" description="Helical" evidence="9">
    <location>
        <begin position="130"/>
        <end position="154"/>
    </location>
</feature>
<keyword evidence="3 9" id="KW-0997">Cell inner membrane</keyword>
<keyword evidence="5 9" id="KW-1278">Translocase</keyword>
<comment type="function">
    <text evidence="9">Part of a membrane-bound complex that couples electron transfer with translocation of ions across the membrane.</text>
</comment>
<evidence type="ECO:0000256" key="5">
    <source>
        <dbReference type="ARBA" id="ARBA00022967"/>
    </source>
</evidence>
<reference evidence="10 11" key="1">
    <citation type="submission" date="2020-08" db="EMBL/GenBank/DDBJ databases">
        <title>Genomic Encyclopedia of Type Strains, Phase IV (KMG-IV): sequencing the most valuable type-strain genomes for metagenomic binning, comparative biology and taxonomic classification.</title>
        <authorList>
            <person name="Goeker M."/>
        </authorList>
    </citation>
    <scope>NUCLEOTIDE SEQUENCE [LARGE SCALE GENOMIC DNA]</scope>
    <source>
        <strain evidence="10 11">DSM 22975</strain>
    </source>
</reference>
<dbReference type="EC" id="7.-.-.-" evidence="9"/>
<feature type="transmembrane region" description="Helical" evidence="9">
    <location>
        <begin position="6"/>
        <end position="26"/>
    </location>
</feature>
<keyword evidence="8 9" id="KW-0472">Membrane</keyword>
<keyword evidence="11" id="KW-1185">Reference proteome</keyword>
<comment type="subunit">
    <text evidence="9">The complex is composed of six subunits: RnfA, RnfB, RnfC, RnfD, RnfE and RnfG.</text>
</comment>
<sequence>MRDLLLIILANGLVNNVVLSRFLGLCSFMGVSNKVSSAIGMAMATTFVLTMATGVGWIIEHAVLVPLGLEYLRLLSFIMVIASLVQLTELFIAKQSPELHRTLGIFLPLITTNCAVLGVSLLTIQENLNFIQALVYGLSSALGFSLVIILFAGLRQRLEKSVLPDLFNGTPISFITAGILAMAFAGFGGLAG</sequence>
<dbReference type="Pfam" id="PF02508">
    <property type="entry name" value="Rnf-Nqr"/>
    <property type="match status" value="1"/>
</dbReference>